<comment type="similarity">
    <text evidence="5">Belongs to the NtaA/SnaA/DszA monooxygenase family.</text>
</comment>
<dbReference type="InterPro" id="IPR011251">
    <property type="entry name" value="Luciferase-like_dom"/>
</dbReference>
<feature type="binding site" evidence="6">
    <location>
        <position position="155"/>
    </location>
    <ligand>
        <name>FMN</name>
        <dbReference type="ChEBI" id="CHEBI:58210"/>
    </ligand>
</feature>
<organism evidence="8 9">
    <name type="scientific">Acidovorax soli</name>
    <dbReference type="NCBI Taxonomy" id="592050"/>
    <lineage>
        <taxon>Bacteria</taxon>
        <taxon>Pseudomonadati</taxon>
        <taxon>Pseudomonadota</taxon>
        <taxon>Betaproteobacteria</taxon>
        <taxon>Burkholderiales</taxon>
        <taxon>Comamonadaceae</taxon>
        <taxon>Acidovorax</taxon>
    </lineage>
</organism>
<comment type="caution">
    <text evidence="8">The sequence shown here is derived from an EMBL/GenBank/DDBJ whole genome shotgun (WGS) entry which is preliminary data.</text>
</comment>
<dbReference type="EMBL" id="JACHLK010000012">
    <property type="protein sequence ID" value="MBB6562316.1"/>
    <property type="molecule type" value="Genomic_DNA"/>
</dbReference>
<dbReference type="PIRSF" id="PIRSF000337">
    <property type="entry name" value="NTA_MOA"/>
    <property type="match status" value="1"/>
</dbReference>
<dbReference type="SUPFAM" id="SSF51679">
    <property type="entry name" value="Bacterial luciferase-like"/>
    <property type="match status" value="1"/>
</dbReference>
<dbReference type="Pfam" id="PF00296">
    <property type="entry name" value="Bac_luciferase"/>
    <property type="match status" value="1"/>
</dbReference>
<dbReference type="InterPro" id="IPR051260">
    <property type="entry name" value="Diverse_substr_monoxygenases"/>
</dbReference>
<evidence type="ECO:0000256" key="5">
    <source>
        <dbReference type="ARBA" id="ARBA00033748"/>
    </source>
</evidence>
<dbReference type="AlphaFoldDB" id="A0A7X0PI55"/>
<evidence type="ECO:0000259" key="7">
    <source>
        <dbReference type="Pfam" id="PF00296"/>
    </source>
</evidence>
<feature type="binding site" evidence="6">
    <location>
        <position position="151"/>
    </location>
    <ligand>
        <name>FMN</name>
        <dbReference type="ChEBI" id="CHEBI:58210"/>
    </ligand>
</feature>
<feature type="binding site" evidence="6">
    <location>
        <position position="59"/>
    </location>
    <ligand>
        <name>FMN</name>
        <dbReference type="ChEBI" id="CHEBI:58210"/>
    </ligand>
</feature>
<evidence type="ECO:0000256" key="3">
    <source>
        <dbReference type="ARBA" id="ARBA00023002"/>
    </source>
</evidence>
<evidence type="ECO:0000256" key="6">
    <source>
        <dbReference type="PIRSR" id="PIRSR000337-1"/>
    </source>
</evidence>
<keyword evidence="9" id="KW-1185">Reference proteome</keyword>
<dbReference type="Gene3D" id="3.20.20.30">
    <property type="entry name" value="Luciferase-like domain"/>
    <property type="match status" value="1"/>
</dbReference>
<evidence type="ECO:0000256" key="2">
    <source>
        <dbReference type="ARBA" id="ARBA00022643"/>
    </source>
</evidence>
<dbReference type="PANTHER" id="PTHR30011:SF16">
    <property type="entry name" value="C2H2 FINGER DOMAIN TRANSCRIPTION FACTOR (EUROFUNG)-RELATED"/>
    <property type="match status" value="1"/>
</dbReference>
<dbReference type="InterPro" id="IPR016215">
    <property type="entry name" value="NTA_MOA"/>
</dbReference>
<dbReference type="InterPro" id="IPR036661">
    <property type="entry name" value="Luciferase-like_sf"/>
</dbReference>
<feature type="domain" description="Luciferase-like" evidence="7">
    <location>
        <begin position="26"/>
        <end position="389"/>
    </location>
</feature>
<keyword evidence="4 8" id="KW-0503">Monooxygenase</keyword>
<dbReference type="GO" id="GO:0004497">
    <property type="term" value="F:monooxygenase activity"/>
    <property type="evidence" value="ECO:0007669"/>
    <property type="project" value="UniProtKB-KW"/>
</dbReference>
<gene>
    <name evidence="8" type="ORF">HNP48_005026</name>
</gene>
<feature type="binding site" evidence="6">
    <location>
        <position position="226"/>
    </location>
    <ligand>
        <name>FMN</name>
        <dbReference type="ChEBI" id="CHEBI:58210"/>
    </ligand>
</feature>
<evidence type="ECO:0000256" key="4">
    <source>
        <dbReference type="ARBA" id="ARBA00023033"/>
    </source>
</evidence>
<evidence type="ECO:0000313" key="8">
    <source>
        <dbReference type="EMBL" id="MBB6562316.1"/>
    </source>
</evidence>
<proteinExistence type="inferred from homology"/>
<feature type="binding site" evidence="6">
    <location>
        <position position="225"/>
    </location>
    <ligand>
        <name>FMN</name>
        <dbReference type="ChEBI" id="CHEBI:58210"/>
    </ligand>
</feature>
<protein>
    <submittedName>
        <fullName evidence="8">FMN-dependent oxidoreductase (Nitrilotriacetate monooxygenase family)</fullName>
    </submittedName>
</protein>
<dbReference type="PANTHER" id="PTHR30011">
    <property type="entry name" value="ALKANESULFONATE MONOOXYGENASE-RELATED"/>
    <property type="match status" value="1"/>
</dbReference>
<reference evidence="8 9" key="1">
    <citation type="submission" date="2020-08" db="EMBL/GenBank/DDBJ databases">
        <title>Functional genomics of gut bacteria from endangered species of beetles.</title>
        <authorList>
            <person name="Carlos-Shanley C."/>
        </authorList>
    </citation>
    <scope>NUCLEOTIDE SEQUENCE [LARGE SCALE GENOMIC DNA]</scope>
    <source>
        <strain evidence="8 9">S00198</strain>
    </source>
</reference>
<feature type="binding site" evidence="6">
    <location>
        <position position="101"/>
    </location>
    <ligand>
        <name>FMN</name>
        <dbReference type="ChEBI" id="CHEBI:58210"/>
    </ligand>
</feature>
<name>A0A7X0PI55_9BURK</name>
<keyword evidence="3" id="KW-0560">Oxidoreductase</keyword>
<sequence>MTSPRPQMHLGAFFFGVGHHLAAWRHPDVDPGAASRIESLKEWTRIAEAAKFDAIFFADNVGLPGPPDAVVAKNALWYPLDPLISLAALSQSTTHIGLVATVSSTYLPPYHLARKYASLDQVSGGRSGWNLVTSGSDFEARAFGLEQQLAHAHRYARAHEYVKIVKGLWDTWEDEAFIHDKAANRFFDPDRLHRVAHTGEHYQVHGGLQTPRAPQGYPVLVQAGSSGDGQDLAAATAEVVFTAQQSAAEARAFYSGLKARLPAHGRTPDQLKILPGISPFVGRTRQEAQDKFDQLQGLIDPVLGVGLLSTFLGNVDLSGYDIDGPFPQDLPVTEGWKSRQELFEGMARRENLSIRQLYEKVAGARGHWTLVGTPESIADELEHWFTTGAADGFNVLAPTLPHGLADFADLVIPELQRRGLFRTAYQGRTLREHLGLARPVHPAARQGASGNTT</sequence>
<dbReference type="NCBIfam" id="TIGR03860">
    <property type="entry name" value="FMN_nitrolo"/>
    <property type="match status" value="1"/>
</dbReference>
<keyword evidence="1 6" id="KW-0285">Flavoprotein</keyword>
<dbReference type="GO" id="GO:0016705">
    <property type="term" value="F:oxidoreductase activity, acting on paired donors, with incorporation or reduction of molecular oxygen"/>
    <property type="evidence" value="ECO:0007669"/>
    <property type="project" value="InterPro"/>
</dbReference>
<keyword evidence="2 6" id="KW-0288">FMN</keyword>
<dbReference type="RefSeq" id="WP_184862194.1">
    <property type="nucleotide sequence ID" value="NZ_JACHLK010000012.1"/>
</dbReference>
<accession>A0A7X0PI55</accession>
<evidence type="ECO:0000313" key="9">
    <source>
        <dbReference type="Proteomes" id="UP000575083"/>
    </source>
</evidence>
<dbReference type="Proteomes" id="UP000575083">
    <property type="component" value="Unassembled WGS sequence"/>
</dbReference>
<dbReference type="CDD" id="cd01095">
    <property type="entry name" value="Nitrilotriacetate_monoxgenase"/>
    <property type="match status" value="1"/>
</dbReference>
<evidence type="ECO:0000256" key="1">
    <source>
        <dbReference type="ARBA" id="ARBA00022630"/>
    </source>
</evidence>